<keyword evidence="2" id="KW-1185">Reference proteome</keyword>
<evidence type="ECO:0000313" key="1">
    <source>
        <dbReference type="EMBL" id="KAJ3529699.1"/>
    </source>
</evidence>
<proteinExistence type="predicted"/>
<sequence>MSGPPKPPSDGSPYFPISERAATLAVTHIAATSPLLAISLAMFVTRIWLRATPAWRISSEDYVMAIGVGFAIVDFGFLIPQMYTEPQLITETQRTWSRKYAFLAIPIWGIAMTFIKCSIAMMMYRIQPNVMWWRVFCFFIMGLLIAYGVGNTFFILLQCRPLEAAWNPAILTVVEGASCLPQSGIHIASNTGSGVNIATDIMLSLAPTLFLWKLRRPMREKMLVGILMGVGLFASVASIVKTTLVKEFGSAKDGWALTNAIATWTALEQLLAMIASSAPFLKPVVQSALHRVGWSLSDSAVTPSNYGNRYHGMGYGQGFRSTNQPRSRTGTNKGIAVSRRDLGEGDEDPFATTETVNAIPLESRVRTTDRSHGEQNVATRPNEPGPSTPYLFEDLSGLDLPGCYGASLQIQVRLTRRQDPAEGLEQGNPYLGTPRALG</sequence>
<protein>
    <submittedName>
        <fullName evidence="1">Uncharacterized protein</fullName>
    </submittedName>
</protein>
<dbReference type="EMBL" id="JANRMS010001258">
    <property type="protein sequence ID" value="KAJ3529699.1"/>
    <property type="molecule type" value="Genomic_DNA"/>
</dbReference>
<name>A0ACC1S125_9HYPO</name>
<gene>
    <name evidence="1" type="ORF">NM208_g9640</name>
</gene>
<dbReference type="Proteomes" id="UP001148629">
    <property type="component" value="Unassembled WGS sequence"/>
</dbReference>
<comment type="caution">
    <text evidence="1">The sequence shown here is derived from an EMBL/GenBank/DDBJ whole genome shotgun (WGS) entry which is preliminary data.</text>
</comment>
<organism evidence="1 2">
    <name type="scientific">Fusarium decemcellulare</name>
    <dbReference type="NCBI Taxonomy" id="57161"/>
    <lineage>
        <taxon>Eukaryota</taxon>
        <taxon>Fungi</taxon>
        <taxon>Dikarya</taxon>
        <taxon>Ascomycota</taxon>
        <taxon>Pezizomycotina</taxon>
        <taxon>Sordariomycetes</taxon>
        <taxon>Hypocreomycetidae</taxon>
        <taxon>Hypocreales</taxon>
        <taxon>Nectriaceae</taxon>
        <taxon>Fusarium</taxon>
        <taxon>Fusarium decemcellulare species complex</taxon>
    </lineage>
</organism>
<reference evidence="1" key="1">
    <citation type="submission" date="2022-08" db="EMBL/GenBank/DDBJ databases">
        <title>Genome Sequence of Fusarium decemcellulare.</title>
        <authorList>
            <person name="Buettner E."/>
        </authorList>
    </citation>
    <scope>NUCLEOTIDE SEQUENCE</scope>
    <source>
        <strain evidence="1">Babe19</strain>
    </source>
</reference>
<accession>A0ACC1S125</accession>
<evidence type="ECO:0000313" key="2">
    <source>
        <dbReference type="Proteomes" id="UP001148629"/>
    </source>
</evidence>